<gene>
    <name evidence="4" type="ORF">ABUW04_34580</name>
</gene>
<evidence type="ECO:0000313" key="4">
    <source>
        <dbReference type="EMBL" id="MFC1443378.1"/>
    </source>
</evidence>
<keyword evidence="3" id="KW-0472">Membrane</keyword>
<feature type="transmembrane region" description="Helical" evidence="3">
    <location>
        <begin position="286"/>
        <end position="304"/>
    </location>
</feature>
<feature type="transmembrane region" description="Helical" evidence="3">
    <location>
        <begin position="258"/>
        <end position="279"/>
    </location>
</feature>
<keyword evidence="1" id="KW-0378">Hydrolase</keyword>
<dbReference type="EMBL" id="JBEUKS010000016">
    <property type="protein sequence ID" value="MFC1443378.1"/>
    <property type="molecule type" value="Genomic_DNA"/>
</dbReference>
<dbReference type="Gene3D" id="2.40.260.10">
    <property type="entry name" value="Sortase"/>
    <property type="match status" value="1"/>
</dbReference>
<protein>
    <submittedName>
        <fullName evidence="4">Sortase</fullName>
    </submittedName>
</protein>
<feature type="region of interest" description="Disordered" evidence="2">
    <location>
        <begin position="1"/>
        <end position="37"/>
    </location>
</feature>
<proteinExistence type="predicted"/>
<dbReference type="SUPFAM" id="SSF63817">
    <property type="entry name" value="Sortase"/>
    <property type="match status" value="1"/>
</dbReference>
<name>A0ABV6XYN4_9ACTN</name>
<dbReference type="RefSeq" id="WP_380568366.1">
    <property type="nucleotide sequence ID" value="NZ_JBEUKS010000016.1"/>
</dbReference>
<sequence>MTLTAPPPAAPQEPAPAGPAVAPRKPPRPRRPGRPDAAGAYGTALLILAALVFGLLLDIGPVGDVRHARDRETSYAALRKDLAEGTIPVGQTDSSGALVRQGRPVALLTIPQLGLKEVVLEGTTSGVLATGVGHRRDTPLPGQAGTSVLMGRQSGFGGPFGHLADLRPSETFTVLTGQGTQTFRVLDVRRAGDPVPPALADGAARLVLVTADGPAFTPDGLLLVDADLVGKVLPAPARPLGSDGLAAAEKPMGVDPSAWVPLVLWAEALLLAAVGVTLARLRWGRWQAWICGVPVLGALGLSVADQVVRLLPNLI</sequence>
<keyword evidence="3" id="KW-1133">Transmembrane helix</keyword>
<evidence type="ECO:0000313" key="5">
    <source>
        <dbReference type="Proteomes" id="UP001592581"/>
    </source>
</evidence>
<dbReference type="Pfam" id="PF04203">
    <property type="entry name" value="Sortase"/>
    <property type="match status" value="1"/>
</dbReference>
<evidence type="ECO:0000256" key="2">
    <source>
        <dbReference type="SAM" id="MobiDB-lite"/>
    </source>
</evidence>
<evidence type="ECO:0000256" key="1">
    <source>
        <dbReference type="ARBA" id="ARBA00022801"/>
    </source>
</evidence>
<keyword evidence="5" id="KW-1185">Reference proteome</keyword>
<reference evidence="4 5" key="1">
    <citation type="submission" date="2024-06" db="EMBL/GenBank/DDBJ databases">
        <authorList>
            <person name="Lee S.D."/>
        </authorList>
    </citation>
    <scope>NUCLEOTIDE SEQUENCE [LARGE SCALE GENOMIC DNA]</scope>
    <source>
        <strain evidence="4 5">N1-10</strain>
    </source>
</reference>
<organism evidence="4 5">
    <name type="scientific">Streptacidiphilus jeojiensis</name>
    <dbReference type="NCBI Taxonomy" id="3229225"/>
    <lineage>
        <taxon>Bacteria</taxon>
        <taxon>Bacillati</taxon>
        <taxon>Actinomycetota</taxon>
        <taxon>Actinomycetes</taxon>
        <taxon>Kitasatosporales</taxon>
        <taxon>Streptomycetaceae</taxon>
        <taxon>Streptacidiphilus</taxon>
    </lineage>
</organism>
<dbReference type="Proteomes" id="UP001592581">
    <property type="component" value="Unassembled WGS sequence"/>
</dbReference>
<dbReference type="InterPro" id="IPR005754">
    <property type="entry name" value="Sortase"/>
</dbReference>
<feature type="compositionally biased region" description="Pro residues" evidence="2">
    <location>
        <begin position="1"/>
        <end position="17"/>
    </location>
</feature>
<accession>A0ABV6XYN4</accession>
<evidence type="ECO:0000256" key="3">
    <source>
        <dbReference type="SAM" id="Phobius"/>
    </source>
</evidence>
<keyword evidence="3" id="KW-0812">Transmembrane</keyword>
<comment type="caution">
    <text evidence="4">The sequence shown here is derived from an EMBL/GenBank/DDBJ whole genome shotgun (WGS) entry which is preliminary data.</text>
</comment>
<feature type="transmembrane region" description="Helical" evidence="3">
    <location>
        <begin position="38"/>
        <end position="57"/>
    </location>
</feature>
<dbReference type="InterPro" id="IPR023365">
    <property type="entry name" value="Sortase_dom-sf"/>
</dbReference>